<dbReference type="Proteomes" id="UP001501079">
    <property type="component" value="Unassembled WGS sequence"/>
</dbReference>
<sequence>MREWIVPDLGLLLDVDGPIASPVTRSIAIPSIADDLVTLVGAGVPVAFITGRSDAFIEQQVVTPLLERGLGEALQQPGARMFGVFEKGGSWAAITPAGLADVTVDESVAPSDSLMADIRMLVAERFADTMFFDKTKKAMISVEQRRETEASVYLRAQNHFDASAFEVLVDHGIGVYHRERVAPDVNGDVPFRLDSTIISTDIESVLLDKDRGAQRALEYFAAAGSGQLPRRWRSVGDSRSDYKMADFLHEAGFDAAHVDVRPSDGVLEKPYPVITEHGAIHDEAGAIFLRHWVRELDLA</sequence>
<dbReference type="EMBL" id="BAABBW010000001">
    <property type="protein sequence ID" value="GAA4167514.1"/>
    <property type="molecule type" value="Genomic_DNA"/>
</dbReference>
<protein>
    <recommendedName>
        <fullName evidence="3">HAD family hydrolase</fullName>
    </recommendedName>
</protein>
<name>A0ABP7ZPU2_9MICO</name>
<gene>
    <name evidence="1" type="ORF">GCM10022287_01170</name>
</gene>
<reference evidence="2" key="1">
    <citation type="journal article" date="2019" name="Int. J. Syst. Evol. Microbiol.">
        <title>The Global Catalogue of Microorganisms (GCM) 10K type strain sequencing project: providing services to taxonomists for standard genome sequencing and annotation.</title>
        <authorList>
            <consortium name="The Broad Institute Genomics Platform"/>
            <consortium name="The Broad Institute Genome Sequencing Center for Infectious Disease"/>
            <person name="Wu L."/>
            <person name="Ma J."/>
        </authorList>
    </citation>
    <scope>NUCLEOTIDE SEQUENCE [LARGE SCALE GENOMIC DNA]</scope>
    <source>
        <strain evidence="2">JCM 17591</strain>
    </source>
</reference>
<evidence type="ECO:0000313" key="2">
    <source>
        <dbReference type="Proteomes" id="UP001501079"/>
    </source>
</evidence>
<evidence type="ECO:0000313" key="1">
    <source>
        <dbReference type="EMBL" id="GAA4167514.1"/>
    </source>
</evidence>
<accession>A0ABP7ZPU2</accession>
<keyword evidence="2" id="KW-1185">Reference proteome</keyword>
<comment type="caution">
    <text evidence="1">The sequence shown here is derived from an EMBL/GenBank/DDBJ whole genome shotgun (WGS) entry which is preliminary data.</text>
</comment>
<evidence type="ECO:0008006" key="3">
    <source>
        <dbReference type="Google" id="ProtNLM"/>
    </source>
</evidence>
<organism evidence="1 2">
    <name type="scientific">Gryllotalpicola koreensis</name>
    <dbReference type="NCBI Taxonomy" id="993086"/>
    <lineage>
        <taxon>Bacteria</taxon>
        <taxon>Bacillati</taxon>
        <taxon>Actinomycetota</taxon>
        <taxon>Actinomycetes</taxon>
        <taxon>Micrococcales</taxon>
        <taxon>Microbacteriaceae</taxon>
        <taxon>Gryllotalpicola</taxon>
    </lineage>
</organism>
<proteinExistence type="predicted"/>